<dbReference type="Proteomes" id="UP000326641">
    <property type="component" value="Unassembled WGS sequence"/>
</dbReference>
<protein>
    <submittedName>
        <fullName evidence="3">Uncharacterized protein</fullName>
    </submittedName>
</protein>
<evidence type="ECO:0000256" key="2">
    <source>
        <dbReference type="SAM" id="Phobius"/>
    </source>
</evidence>
<accession>A0A564WCU5</accession>
<reference evidence="3" key="1">
    <citation type="submission" date="2018-11" db="EMBL/GenBank/DDBJ databases">
        <authorList>
            <person name="Onetto C."/>
        </authorList>
    </citation>
    <scope>NUCLEOTIDE SEQUENCE [LARGE SCALE GENOMIC DNA]</scope>
</reference>
<dbReference type="AlphaFoldDB" id="A0A564WCU5"/>
<sequence>MSLAGTVLGSALGEGPIDLRRPTAPGSPRSRHYPASPPPAGGLSSRQNQSVRKLSIFVLYIFILYILSVPFWHL</sequence>
<feature type="region of interest" description="Disordered" evidence="1">
    <location>
        <begin position="1"/>
        <end position="48"/>
    </location>
</feature>
<organism evidence="3 4">
    <name type="scientific">Candidatus Defluviicoccus seviourii</name>
    <dbReference type="NCBI Taxonomy" id="2565273"/>
    <lineage>
        <taxon>Bacteria</taxon>
        <taxon>Pseudomonadati</taxon>
        <taxon>Pseudomonadota</taxon>
        <taxon>Alphaproteobacteria</taxon>
        <taxon>Rhodospirillales</taxon>
        <taxon>Rhodospirillaceae</taxon>
        <taxon>Defluviicoccus</taxon>
    </lineage>
</organism>
<name>A0A564WCU5_9PROT</name>
<dbReference type="EMBL" id="UXAT02000013">
    <property type="protein sequence ID" value="VUX46327.1"/>
    <property type="molecule type" value="Genomic_DNA"/>
</dbReference>
<keyword evidence="2" id="KW-1133">Transmembrane helix</keyword>
<evidence type="ECO:0000313" key="4">
    <source>
        <dbReference type="Proteomes" id="UP000326641"/>
    </source>
</evidence>
<keyword evidence="4" id="KW-1185">Reference proteome</keyword>
<keyword evidence="2" id="KW-0812">Transmembrane</keyword>
<feature type="transmembrane region" description="Helical" evidence="2">
    <location>
        <begin position="54"/>
        <end position="73"/>
    </location>
</feature>
<evidence type="ECO:0000256" key="1">
    <source>
        <dbReference type="SAM" id="MobiDB-lite"/>
    </source>
</evidence>
<keyword evidence="2" id="KW-0472">Membrane</keyword>
<comment type="caution">
    <text evidence="3">The sequence shown here is derived from an EMBL/GenBank/DDBJ whole genome shotgun (WGS) entry which is preliminary data.</text>
</comment>
<evidence type="ECO:0000313" key="3">
    <source>
        <dbReference type="EMBL" id="VUX46327.1"/>
    </source>
</evidence>
<proteinExistence type="predicted"/>
<gene>
    <name evidence="3" type="ORF">DF3PA_200009</name>
</gene>